<keyword evidence="8" id="KW-0812">Transmembrane</keyword>
<dbReference type="InterPro" id="IPR003661">
    <property type="entry name" value="HisK_dim/P_dom"/>
</dbReference>
<dbReference type="KEGG" id="slan:GV829_01345"/>
<dbReference type="InterPro" id="IPR005467">
    <property type="entry name" value="His_kinase_dom"/>
</dbReference>
<dbReference type="GO" id="GO:0000155">
    <property type="term" value="F:phosphorelay sensor kinase activity"/>
    <property type="evidence" value="ECO:0007669"/>
    <property type="project" value="InterPro"/>
</dbReference>
<proteinExistence type="predicted"/>
<feature type="domain" description="HPt" evidence="19">
    <location>
        <begin position="785"/>
        <end position="881"/>
    </location>
</feature>
<keyword evidence="4" id="KW-1003">Cell membrane</keyword>
<evidence type="ECO:0000256" key="1">
    <source>
        <dbReference type="ARBA" id="ARBA00000085"/>
    </source>
</evidence>
<keyword evidence="10" id="KW-0547">Nucleotide-binding</keyword>
<dbReference type="SMART" id="SM00448">
    <property type="entry name" value="REC"/>
    <property type="match status" value="1"/>
</dbReference>
<reference evidence="20 21" key="1">
    <citation type="submission" date="2020-01" db="EMBL/GenBank/DDBJ databases">
        <title>Sphingomonas sp. strain CSW-10.</title>
        <authorList>
            <person name="Chen W.-M."/>
        </authorList>
    </citation>
    <scope>NUCLEOTIDE SEQUENCE [LARGE SCALE GENOMIC DNA]</scope>
    <source>
        <strain evidence="20 21">CSW-10</strain>
    </source>
</reference>
<feature type="coiled-coil region" evidence="16">
    <location>
        <begin position="10"/>
        <end position="37"/>
    </location>
</feature>
<dbReference type="SUPFAM" id="SSF55874">
    <property type="entry name" value="ATPase domain of HSP90 chaperone/DNA topoisomerase II/histidine kinase"/>
    <property type="match status" value="1"/>
</dbReference>
<dbReference type="SUPFAM" id="SSF52172">
    <property type="entry name" value="CheY-like"/>
    <property type="match status" value="1"/>
</dbReference>
<feature type="domain" description="Histidine kinase" evidence="17">
    <location>
        <begin position="381"/>
        <end position="601"/>
    </location>
</feature>
<evidence type="ECO:0000256" key="5">
    <source>
        <dbReference type="ARBA" id="ARBA00022519"/>
    </source>
</evidence>
<dbReference type="InterPro" id="IPR004358">
    <property type="entry name" value="Sig_transdc_His_kin-like_C"/>
</dbReference>
<dbReference type="GO" id="GO:0009927">
    <property type="term" value="F:histidine phosphotransfer kinase activity"/>
    <property type="evidence" value="ECO:0007669"/>
    <property type="project" value="TreeGrafter"/>
</dbReference>
<dbReference type="Pfam" id="PF02518">
    <property type="entry name" value="HATPase_c"/>
    <property type="match status" value="1"/>
</dbReference>
<evidence type="ECO:0000256" key="7">
    <source>
        <dbReference type="ARBA" id="ARBA00022679"/>
    </source>
</evidence>
<dbReference type="CDD" id="cd16922">
    <property type="entry name" value="HATPase_EvgS-ArcB-TorS-like"/>
    <property type="match status" value="1"/>
</dbReference>
<evidence type="ECO:0000259" key="19">
    <source>
        <dbReference type="PROSITE" id="PS50894"/>
    </source>
</evidence>
<dbReference type="InterPro" id="IPR001789">
    <property type="entry name" value="Sig_transdc_resp-reg_receiver"/>
</dbReference>
<keyword evidence="21" id="KW-1185">Reference proteome</keyword>
<dbReference type="SUPFAM" id="SSF47226">
    <property type="entry name" value="Histidine-containing phosphotransfer domain, HPT domain"/>
    <property type="match status" value="1"/>
</dbReference>
<dbReference type="SMART" id="SM00388">
    <property type="entry name" value="HisKA"/>
    <property type="match status" value="1"/>
</dbReference>
<dbReference type="SUPFAM" id="SSF47384">
    <property type="entry name" value="Homodimeric domain of signal transducing histidine kinase"/>
    <property type="match status" value="1"/>
</dbReference>
<keyword evidence="7" id="KW-0808">Transferase</keyword>
<dbReference type="InterPro" id="IPR036097">
    <property type="entry name" value="HisK_dim/P_sf"/>
</dbReference>
<keyword evidence="12" id="KW-0902">Two-component regulatory system</keyword>
<evidence type="ECO:0000313" key="20">
    <source>
        <dbReference type="EMBL" id="QJQ31249.1"/>
    </source>
</evidence>
<keyword evidence="5" id="KW-0997">Cell inner membrane</keyword>
<keyword evidence="10" id="KW-0067">ATP-binding</keyword>
<dbReference type="RefSeq" id="WP_169943466.1">
    <property type="nucleotide sequence ID" value="NZ_CP053015.1"/>
</dbReference>
<dbReference type="InterPro" id="IPR036890">
    <property type="entry name" value="HATPase_C_sf"/>
</dbReference>
<dbReference type="SMART" id="SM00387">
    <property type="entry name" value="HATPase_c"/>
    <property type="match status" value="1"/>
</dbReference>
<keyword evidence="6 15" id="KW-0597">Phosphoprotein</keyword>
<protein>
    <recommendedName>
        <fullName evidence="3">histidine kinase</fullName>
        <ecNumber evidence="3">2.7.13.3</ecNumber>
    </recommendedName>
</protein>
<dbReference type="GO" id="GO:0005886">
    <property type="term" value="C:plasma membrane"/>
    <property type="evidence" value="ECO:0007669"/>
    <property type="project" value="UniProtKB-SubCell"/>
</dbReference>
<evidence type="ECO:0000256" key="9">
    <source>
        <dbReference type="ARBA" id="ARBA00022777"/>
    </source>
</evidence>
<evidence type="ECO:0000256" key="12">
    <source>
        <dbReference type="ARBA" id="ARBA00023012"/>
    </source>
</evidence>
<dbReference type="Pfam" id="PF00072">
    <property type="entry name" value="Response_reg"/>
    <property type="match status" value="1"/>
</dbReference>
<evidence type="ECO:0000256" key="15">
    <source>
        <dbReference type="PROSITE-ProRule" id="PRU00169"/>
    </source>
</evidence>
<accession>A0A6M4AT48</accession>
<dbReference type="Gene3D" id="1.20.120.160">
    <property type="entry name" value="HPT domain"/>
    <property type="match status" value="1"/>
</dbReference>
<feature type="modified residue" description="4-aspartylphosphate" evidence="15">
    <location>
        <position position="678"/>
    </location>
</feature>
<feature type="domain" description="Response regulatory" evidence="18">
    <location>
        <begin position="628"/>
        <end position="746"/>
    </location>
</feature>
<keyword evidence="11" id="KW-1133">Transmembrane helix</keyword>
<dbReference type="Gene3D" id="3.30.450.20">
    <property type="entry name" value="PAS domain"/>
    <property type="match status" value="2"/>
</dbReference>
<dbReference type="InterPro" id="IPR011006">
    <property type="entry name" value="CheY-like_superfamily"/>
</dbReference>
<dbReference type="Gene3D" id="3.30.565.10">
    <property type="entry name" value="Histidine kinase-like ATPase, C-terminal domain"/>
    <property type="match status" value="1"/>
</dbReference>
<dbReference type="PANTHER" id="PTHR43047:SF72">
    <property type="entry name" value="OSMOSENSING HISTIDINE PROTEIN KINASE SLN1"/>
    <property type="match status" value="1"/>
</dbReference>
<sequence>MTRNAIPKTLEQYASALALAERRLERSERARAAAEAMLELRGRALAAASRELERREDELLQRLEGDAHVLLNAQDVANVATFRVQADGTILGSRNLAPILGLKAMVTDIGQIGAMVHPVERAETRHFLSGLINGVSRRDIRILDQYGMTRWLRWHIRPDTHAQGHFHGAVQDITDQRALERRQRVTDALRLRQLRKLERLSKQLQAATAAQQRDSDFLRAVLETVPQGITVFDENLRLVIWNRRFTELYSLPDHFLFSGMDRDEFSAIAWPTAHTFQRLSGEDQGKFPIALATMLCAPGDYVETLQDGRSIEVRIIARDNGGIIKSYTDITDYVAAQNELRHRGELLAERIAELEAVGARLEESRDLAIKADRAKSRFLAMMSHDIRTPMNAILAMLELLSTTDLSPDQRNLLALARSSGDQMLFLLADIIEVARADGWSVDLEDQLVALPAFFTTIVDSWRPLARRKGLSLVMALASDLPDYISIDPKRLRQLLDNLISNAIKFTVRGSIEITVDLASGKDGPRLHMAVIDTGRGIEPKRQQTLFRDMRRVHSPMDADAQGNGLGLSICSRIVHAMKGRIGVESFVDVGSTFWVILPFAPAQAPKEAKDPASSIALEAVRIDGRPPHLLVAEDVATNQIVIAAMLEKLGCTSQMANDGLEALNLLKQGIGFDAVLMDVSMPTLDGLEATRAIRSMGGDFATLPILGVTAFAAQEELAAMRAAGMNDVLTKPIQLERLHDALDRIRQLRQQARTRSKVAPVPVPTFTQPPLVDLDQLRGHFLALPLSGRRRLEETVVSDLEHWTGALFDALSQGDEQAIARARHTLKGICAAFGANALWESASHFSDLSAEKMSGSAAGIKALLDATISQIRDVASQPDRRTA</sequence>
<evidence type="ECO:0000256" key="2">
    <source>
        <dbReference type="ARBA" id="ARBA00004429"/>
    </source>
</evidence>
<dbReference type="PRINTS" id="PR00344">
    <property type="entry name" value="BCTRLSENSOR"/>
</dbReference>
<dbReference type="EC" id="2.7.13.3" evidence="3"/>
<gene>
    <name evidence="20" type="ORF">GV829_01345</name>
</gene>
<name>A0A6M4AT48_9SPHN</name>
<comment type="subcellular location">
    <subcellularLocation>
        <location evidence="2">Cell inner membrane</location>
        <topology evidence="2">Multi-pass membrane protein</topology>
    </subcellularLocation>
</comment>
<organism evidence="20 21">
    <name type="scientific">Sphingomonas lacunae</name>
    <dbReference type="NCBI Taxonomy" id="2698828"/>
    <lineage>
        <taxon>Bacteria</taxon>
        <taxon>Pseudomonadati</taxon>
        <taxon>Pseudomonadota</taxon>
        <taxon>Alphaproteobacteria</taxon>
        <taxon>Sphingomonadales</taxon>
        <taxon>Sphingomonadaceae</taxon>
        <taxon>Sphingomonas</taxon>
    </lineage>
</organism>
<dbReference type="AlphaFoldDB" id="A0A6M4AT48"/>
<evidence type="ECO:0000256" key="10">
    <source>
        <dbReference type="ARBA" id="ARBA00022840"/>
    </source>
</evidence>
<evidence type="ECO:0000256" key="11">
    <source>
        <dbReference type="ARBA" id="ARBA00022989"/>
    </source>
</evidence>
<dbReference type="Pfam" id="PF00512">
    <property type="entry name" value="HisKA"/>
    <property type="match status" value="1"/>
</dbReference>
<dbReference type="PROSITE" id="PS50110">
    <property type="entry name" value="RESPONSE_REGULATORY"/>
    <property type="match status" value="1"/>
</dbReference>
<dbReference type="PANTHER" id="PTHR43047">
    <property type="entry name" value="TWO-COMPONENT HISTIDINE PROTEIN KINASE"/>
    <property type="match status" value="1"/>
</dbReference>
<dbReference type="Gene3D" id="3.40.50.2300">
    <property type="match status" value="1"/>
</dbReference>
<evidence type="ECO:0000256" key="16">
    <source>
        <dbReference type="SAM" id="Coils"/>
    </source>
</evidence>
<evidence type="ECO:0000256" key="6">
    <source>
        <dbReference type="ARBA" id="ARBA00022553"/>
    </source>
</evidence>
<dbReference type="InterPro" id="IPR008207">
    <property type="entry name" value="Sig_transdc_His_kin_Hpt_dom"/>
</dbReference>
<evidence type="ECO:0000256" key="13">
    <source>
        <dbReference type="ARBA" id="ARBA00023136"/>
    </source>
</evidence>
<evidence type="ECO:0000256" key="3">
    <source>
        <dbReference type="ARBA" id="ARBA00012438"/>
    </source>
</evidence>
<dbReference type="PROSITE" id="PS50109">
    <property type="entry name" value="HIS_KIN"/>
    <property type="match status" value="1"/>
</dbReference>
<evidence type="ECO:0000256" key="8">
    <source>
        <dbReference type="ARBA" id="ARBA00022692"/>
    </source>
</evidence>
<keyword evidence="13" id="KW-0472">Membrane</keyword>
<comment type="catalytic activity">
    <reaction evidence="1">
        <text>ATP + protein L-histidine = ADP + protein N-phospho-L-histidine.</text>
        <dbReference type="EC" id="2.7.13.3"/>
    </reaction>
</comment>
<keyword evidence="9" id="KW-0418">Kinase</keyword>
<dbReference type="CDD" id="cd17546">
    <property type="entry name" value="REC_hyHK_CKI1_RcsC-like"/>
    <property type="match status" value="1"/>
</dbReference>
<dbReference type="Gene3D" id="1.10.287.130">
    <property type="match status" value="1"/>
</dbReference>
<dbReference type="Pfam" id="PF12860">
    <property type="entry name" value="PAS_7"/>
    <property type="match status" value="1"/>
</dbReference>
<dbReference type="SUPFAM" id="SSF55785">
    <property type="entry name" value="PYP-like sensor domain (PAS domain)"/>
    <property type="match status" value="1"/>
</dbReference>
<dbReference type="EMBL" id="CP053015">
    <property type="protein sequence ID" value="QJQ31249.1"/>
    <property type="molecule type" value="Genomic_DNA"/>
</dbReference>
<dbReference type="InterPro" id="IPR036641">
    <property type="entry name" value="HPT_dom_sf"/>
</dbReference>
<dbReference type="InterPro" id="IPR035965">
    <property type="entry name" value="PAS-like_dom_sf"/>
</dbReference>
<evidence type="ECO:0000256" key="14">
    <source>
        <dbReference type="PROSITE-ProRule" id="PRU00110"/>
    </source>
</evidence>
<evidence type="ECO:0000256" key="4">
    <source>
        <dbReference type="ARBA" id="ARBA00022475"/>
    </source>
</evidence>
<feature type="modified residue" description="Phosphohistidine" evidence="14">
    <location>
        <position position="824"/>
    </location>
</feature>
<keyword evidence="16" id="KW-0175">Coiled coil</keyword>
<evidence type="ECO:0000259" key="17">
    <source>
        <dbReference type="PROSITE" id="PS50109"/>
    </source>
</evidence>
<dbReference type="InterPro" id="IPR003594">
    <property type="entry name" value="HATPase_dom"/>
</dbReference>
<evidence type="ECO:0000259" key="18">
    <source>
        <dbReference type="PROSITE" id="PS50110"/>
    </source>
</evidence>
<dbReference type="CDD" id="cd00082">
    <property type="entry name" value="HisKA"/>
    <property type="match status" value="1"/>
</dbReference>
<dbReference type="PROSITE" id="PS50894">
    <property type="entry name" value="HPT"/>
    <property type="match status" value="1"/>
</dbReference>
<dbReference type="Proteomes" id="UP000503018">
    <property type="component" value="Chromosome"/>
</dbReference>
<evidence type="ECO:0000313" key="21">
    <source>
        <dbReference type="Proteomes" id="UP000503018"/>
    </source>
</evidence>